<evidence type="ECO:0000259" key="2">
    <source>
        <dbReference type="Pfam" id="PF01757"/>
    </source>
</evidence>
<dbReference type="AlphaFoldDB" id="A0A9P0HIQ4"/>
<accession>A0A9P0HIQ4</accession>
<dbReference type="OrthoDB" id="207378at2759"/>
<feature type="transmembrane region" description="Helical" evidence="1">
    <location>
        <begin position="296"/>
        <end position="316"/>
    </location>
</feature>
<feature type="transmembrane region" description="Helical" evidence="1">
    <location>
        <begin position="208"/>
        <end position="229"/>
    </location>
</feature>
<feature type="transmembrane region" description="Helical" evidence="1">
    <location>
        <begin position="269"/>
        <end position="289"/>
    </location>
</feature>
<reference evidence="3" key="1">
    <citation type="submission" date="2022-01" db="EMBL/GenBank/DDBJ databases">
        <authorList>
            <person name="King R."/>
        </authorList>
    </citation>
    <scope>NUCLEOTIDE SEQUENCE</scope>
</reference>
<dbReference type="InterPro" id="IPR052728">
    <property type="entry name" value="O2_lipid_transport_reg"/>
</dbReference>
<keyword evidence="4" id="KW-1185">Reference proteome</keyword>
<name>A0A9P0HIQ4_NEZVI</name>
<dbReference type="PANTHER" id="PTHR11161">
    <property type="entry name" value="O-ACYLTRANSFERASE"/>
    <property type="match status" value="1"/>
</dbReference>
<proteinExistence type="predicted"/>
<dbReference type="PANTHER" id="PTHR11161:SF69">
    <property type="entry name" value="NOSE RESISTANT TO FLUOXETINE PROTEIN 6-LIKE PROTEIN"/>
    <property type="match status" value="1"/>
</dbReference>
<dbReference type="Pfam" id="PF01757">
    <property type="entry name" value="Acyl_transf_3"/>
    <property type="match status" value="1"/>
</dbReference>
<keyword evidence="1" id="KW-0472">Membrane</keyword>
<feature type="transmembrane region" description="Helical" evidence="1">
    <location>
        <begin position="365"/>
        <end position="386"/>
    </location>
</feature>
<feature type="transmembrane region" description="Helical" evidence="1">
    <location>
        <begin position="336"/>
        <end position="353"/>
    </location>
</feature>
<dbReference type="Proteomes" id="UP001152798">
    <property type="component" value="Chromosome 5"/>
</dbReference>
<dbReference type="InterPro" id="IPR002656">
    <property type="entry name" value="Acyl_transf_3_dom"/>
</dbReference>
<dbReference type="GO" id="GO:0016747">
    <property type="term" value="F:acyltransferase activity, transferring groups other than amino-acyl groups"/>
    <property type="evidence" value="ECO:0007669"/>
    <property type="project" value="InterPro"/>
</dbReference>
<protein>
    <recommendedName>
        <fullName evidence="2">Acyltransferase 3 domain-containing protein</fullName>
    </recommendedName>
</protein>
<feature type="transmembrane region" description="Helical" evidence="1">
    <location>
        <begin position="147"/>
        <end position="168"/>
    </location>
</feature>
<feature type="transmembrane region" description="Helical" evidence="1">
    <location>
        <begin position="406"/>
        <end position="423"/>
    </location>
</feature>
<feature type="transmembrane region" description="Helical" evidence="1">
    <location>
        <begin position="106"/>
        <end position="127"/>
    </location>
</feature>
<gene>
    <name evidence="3" type="ORF">NEZAVI_LOCUS11124</name>
</gene>
<dbReference type="EMBL" id="OV725081">
    <property type="protein sequence ID" value="CAH1402261.1"/>
    <property type="molecule type" value="Genomic_DNA"/>
</dbReference>
<evidence type="ECO:0000256" key="1">
    <source>
        <dbReference type="SAM" id="Phobius"/>
    </source>
</evidence>
<evidence type="ECO:0000313" key="4">
    <source>
        <dbReference type="Proteomes" id="UP001152798"/>
    </source>
</evidence>
<keyword evidence="1" id="KW-0812">Transmembrane</keyword>
<organism evidence="3 4">
    <name type="scientific">Nezara viridula</name>
    <name type="common">Southern green stink bug</name>
    <name type="synonym">Cimex viridulus</name>
    <dbReference type="NCBI Taxonomy" id="85310"/>
    <lineage>
        <taxon>Eukaryota</taxon>
        <taxon>Metazoa</taxon>
        <taxon>Ecdysozoa</taxon>
        <taxon>Arthropoda</taxon>
        <taxon>Hexapoda</taxon>
        <taxon>Insecta</taxon>
        <taxon>Pterygota</taxon>
        <taxon>Neoptera</taxon>
        <taxon>Paraneoptera</taxon>
        <taxon>Hemiptera</taxon>
        <taxon>Heteroptera</taxon>
        <taxon>Panheteroptera</taxon>
        <taxon>Pentatomomorpha</taxon>
        <taxon>Pentatomoidea</taxon>
        <taxon>Pentatomidae</taxon>
        <taxon>Pentatominae</taxon>
        <taxon>Nezara</taxon>
    </lineage>
</organism>
<keyword evidence="1" id="KW-1133">Transmembrane helix</keyword>
<sequence length="467" mass="52307">MLPTISETIGGILIAMMTIGTAYEAILERRAKKFRKHKGNNNEGKVVMKKDEMSKSDEEMMQSMDPCHSMGRMGEMFLSFSILTNGRKILDCGAPPKDSLTCVHGLRFLSLAWVIMVHTYLQIFAIAENKNLRTLTEENFMFQTVANATFSVDSFFFISGLLVAYLFFKSSAKPEGEAALRTPRALKPLSIEFRDIMVKFFTFLGYRFIRLTPAYMFVLGCAGLAMKWLKNNSVFEPISLDNVNCDKYWWRNMLYINSLYPRSEMCMLWSWYLANDTQFYVLGTLLLLLSSRIAASSLVMILISSCVTCAVISFHYEHVVSVKEPFILFDQLYDKPWTRIGPYIAGLFTGWFLHKTKCSIRMSKCVALVGWSLSLLVLGALVYGVLDANLGVTGSALYVSLGHTAWGFSLAWIVIACCCGYGGKMHQLLAVLQTVATPKQAHLLCLPHTSCCYGDDQLSDGGSSTSP</sequence>
<feature type="domain" description="Acyltransferase 3" evidence="2">
    <location>
        <begin position="103"/>
        <end position="416"/>
    </location>
</feature>
<feature type="transmembrane region" description="Helical" evidence="1">
    <location>
        <begin position="6"/>
        <end position="26"/>
    </location>
</feature>
<evidence type="ECO:0000313" key="3">
    <source>
        <dbReference type="EMBL" id="CAH1402261.1"/>
    </source>
</evidence>